<dbReference type="PRINTS" id="PR00481">
    <property type="entry name" value="LAMNOPPTDASE"/>
</dbReference>
<evidence type="ECO:0000313" key="7">
    <source>
        <dbReference type="Proteomes" id="UP001152622"/>
    </source>
</evidence>
<dbReference type="Pfam" id="PF00883">
    <property type="entry name" value="Peptidase_M17"/>
    <property type="match status" value="1"/>
</dbReference>
<feature type="domain" description="Cytosol aminopeptidase" evidence="5">
    <location>
        <begin position="346"/>
        <end position="353"/>
    </location>
</feature>
<proteinExistence type="inferred from homology"/>
<dbReference type="InterPro" id="IPR011356">
    <property type="entry name" value="Leucine_aapep/pepB"/>
</dbReference>
<keyword evidence="2" id="KW-0031">Aminopeptidase</keyword>
<accession>A0A9Q1G821</accession>
<dbReference type="PANTHER" id="PTHR11963">
    <property type="entry name" value="LEUCINE AMINOPEPTIDASE-RELATED"/>
    <property type="match status" value="1"/>
</dbReference>
<reference evidence="6" key="1">
    <citation type="journal article" date="2023" name="Science">
        <title>Genome structures resolve the early diversification of teleost fishes.</title>
        <authorList>
            <person name="Parey E."/>
            <person name="Louis A."/>
            <person name="Montfort J."/>
            <person name="Bouchez O."/>
            <person name="Roques C."/>
            <person name="Iampietro C."/>
            <person name="Lluch J."/>
            <person name="Castinel A."/>
            <person name="Donnadieu C."/>
            <person name="Desvignes T."/>
            <person name="Floi Bucao C."/>
            <person name="Jouanno E."/>
            <person name="Wen M."/>
            <person name="Mejri S."/>
            <person name="Dirks R."/>
            <person name="Jansen H."/>
            <person name="Henkel C."/>
            <person name="Chen W.J."/>
            <person name="Zahm M."/>
            <person name="Cabau C."/>
            <person name="Klopp C."/>
            <person name="Thompson A.W."/>
            <person name="Robinson-Rechavi M."/>
            <person name="Braasch I."/>
            <person name="Lecointre G."/>
            <person name="Bobe J."/>
            <person name="Postlethwait J.H."/>
            <person name="Berthelot C."/>
            <person name="Roest Crollius H."/>
            <person name="Guiguen Y."/>
        </authorList>
    </citation>
    <scope>NUCLEOTIDE SEQUENCE</scope>
    <source>
        <strain evidence="6">WJC10195</strain>
    </source>
</reference>
<dbReference type="GO" id="GO:0070006">
    <property type="term" value="F:metalloaminopeptidase activity"/>
    <property type="evidence" value="ECO:0007669"/>
    <property type="project" value="InterPro"/>
</dbReference>
<dbReference type="GO" id="GO:0006508">
    <property type="term" value="P:proteolysis"/>
    <property type="evidence" value="ECO:0007669"/>
    <property type="project" value="UniProtKB-KW"/>
</dbReference>
<dbReference type="PROSITE" id="PS00631">
    <property type="entry name" value="CYTOSOL_AP"/>
    <property type="match status" value="1"/>
</dbReference>
<comment type="caution">
    <text evidence="6">The sequence shown here is derived from an EMBL/GenBank/DDBJ whole genome shotgun (WGS) entry which is preliminary data.</text>
</comment>
<dbReference type="GO" id="GO:0005737">
    <property type="term" value="C:cytoplasm"/>
    <property type="evidence" value="ECO:0007669"/>
    <property type="project" value="InterPro"/>
</dbReference>
<dbReference type="EMBL" id="JAINUF010000001">
    <property type="protein sequence ID" value="KAJ8379234.1"/>
    <property type="molecule type" value="Genomic_DNA"/>
</dbReference>
<organism evidence="6 7">
    <name type="scientific">Synaphobranchus kaupii</name>
    <name type="common">Kaup's arrowtooth eel</name>
    <dbReference type="NCBI Taxonomy" id="118154"/>
    <lineage>
        <taxon>Eukaryota</taxon>
        <taxon>Metazoa</taxon>
        <taxon>Chordata</taxon>
        <taxon>Craniata</taxon>
        <taxon>Vertebrata</taxon>
        <taxon>Euteleostomi</taxon>
        <taxon>Actinopterygii</taxon>
        <taxon>Neopterygii</taxon>
        <taxon>Teleostei</taxon>
        <taxon>Anguilliformes</taxon>
        <taxon>Synaphobranchidae</taxon>
        <taxon>Synaphobranchus</taxon>
    </lineage>
</organism>
<dbReference type="AlphaFoldDB" id="A0A9Q1G821"/>
<dbReference type="InterPro" id="IPR000819">
    <property type="entry name" value="Peptidase_M17_C"/>
</dbReference>
<sequence>MGLVSVQPIVHTTSLKDQNFDGVVLVAQGFDKLPSELESLQGPLQDFSSVDSGLSDEVVLLKVPGLPGNRLVYASTGPINRDYDDVRRFSDAAVNGIKRAMKSGMQRPLLVCPPHSSYENGPLVAALGALHALYMPIEVREAALKSSPHKVAVLGLWAKEEEEAKKLVRLANALEAGRLVCRDIGGSDPERMAAPRVAEYVQSLFEGSPVQVSVVSDLNILEKEYPCLAAVNRCANAVPRHQGRVINLVYCGEGPIQRTLMLVGKGITYDTGGADIKAGGFMAGMHRDKCGAAAVAGFFQILAELKPKHLKVIGAMAMVRNSVGSDCYVADELVVSRAGRRVRVGNTDAEGRMVMTDLLCEMKEKAVREVSPHLFTIATLTGHAIRAMGPNYSIILDNGAAHREGNALLWQKAGEELGDVFEVSRIRREDYEFHRGKSEYEEILQSNNLPSSATPRGHQAPAAFLIMSSGLDKHGVDSEQPLPYSHIDIAGSSGPFPGVPTGAPILAMVSRYVLTSP</sequence>
<comment type="similarity">
    <text evidence="1">Belongs to the peptidase M17 family.</text>
</comment>
<dbReference type="PANTHER" id="PTHR11963:SF48">
    <property type="entry name" value="DIPEPTIDASE B, ISOFORM A"/>
    <property type="match status" value="1"/>
</dbReference>
<evidence type="ECO:0000256" key="2">
    <source>
        <dbReference type="ARBA" id="ARBA00022438"/>
    </source>
</evidence>
<keyword evidence="4" id="KW-0378">Hydrolase</keyword>
<keyword evidence="3" id="KW-0645">Protease</keyword>
<name>A0A9Q1G821_SYNKA</name>
<dbReference type="Proteomes" id="UP001152622">
    <property type="component" value="Chromosome 1"/>
</dbReference>
<evidence type="ECO:0000313" key="6">
    <source>
        <dbReference type="EMBL" id="KAJ8379234.1"/>
    </source>
</evidence>
<dbReference type="GO" id="GO:0030145">
    <property type="term" value="F:manganese ion binding"/>
    <property type="evidence" value="ECO:0007669"/>
    <property type="project" value="InterPro"/>
</dbReference>
<gene>
    <name evidence="6" type="ORF">SKAU_G00000120</name>
</gene>
<protein>
    <recommendedName>
        <fullName evidence="5">Cytosol aminopeptidase domain-containing protein</fullName>
    </recommendedName>
</protein>
<dbReference type="CDD" id="cd00433">
    <property type="entry name" value="Peptidase_M17"/>
    <property type="match status" value="1"/>
</dbReference>
<evidence type="ECO:0000256" key="1">
    <source>
        <dbReference type="ARBA" id="ARBA00009528"/>
    </source>
</evidence>
<dbReference type="SUPFAM" id="SSF53187">
    <property type="entry name" value="Zn-dependent exopeptidases"/>
    <property type="match status" value="1"/>
</dbReference>
<dbReference type="OrthoDB" id="10041421at2759"/>
<evidence type="ECO:0000256" key="4">
    <source>
        <dbReference type="ARBA" id="ARBA00022801"/>
    </source>
</evidence>
<dbReference type="Gene3D" id="3.40.630.10">
    <property type="entry name" value="Zn peptidases"/>
    <property type="match status" value="1"/>
</dbReference>
<evidence type="ECO:0000259" key="5">
    <source>
        <dbReference type="PROSITE" id="PS00631"/>
    </source>
</evidence>
<evidence type="ECO:0000256" key="3">
    <source>
        <dbReference type="ARBA" id="ARBA00022670"/>
    </source>
</evidence>
<keyword evidence="7" id="KW-1185">Reference proteome</keyword>